<dbReference type="SUPFAM" id="SSF49493">
    <property type="entry name" value="HSP40/DnaJ peptide-binding domain"/>
    <property type="match status" value="2"/>
</dbReference>
<evidence type="ECO:0000256" key="2">
    <source>
        <dbReference type="ARBA" id="ARBA00023186"/>
    </source>
</evidence>
<dbReference type="SMART" id="SM00271">
    <property type="entry name" value="DnaJ"/>
    <property type="match status" value="1"/>
</dbReference>
<evidence type="ECO:0000256" key="1">
    <source>
        <dbReference type="ARBA" id="ARBA00022705"/>
    </source>
</evidence>
<dbReference type="Pfam" id="PF00226">
    <property type="entry name" value="DnaJ"/>
    <property type="match status" value="1"/>
</dbReference>
<dbReference type="PANTHER" id="PTHR43096:SF52">
    <property type="entry name" value="DNAJ HOMOLOG 1, MITOCHONDRIAL-RELATED"/>
    <property type="match status" value="1"/>
</dbReference>
<dbReference type="EMBL" id="QKMR01000001">
    <property type="protein sequence ID" value="PYG90346.1"/>
    <property type="molecule type" value="Genomic_DNA"/>
</dbReference>
<dbReference type="GO" id="GO:0051082">
    <property type="term" value="F:unfolded protein binding"/>
    <property type="evidence" value="ECO:0007669"/>
    <property type="project" value="InterPro"/>
</dbReference>
<dbReference type="GO" id="GO:0042026">
    <property type="term" value="P:protein refolding"/>
    <property type="evidence" value="ECO:0007669"/>
    <property type="project" value="TreeGrafter"/>
</dbReference>
<comment type="caution">
    <text evidence="4">The sequence shown here is derived from an EMBL/GenBank/DDBJ whole genome shotgun (WGS) entry which is preliminary data.</text>
</comment>
<dbReference type="Gene3D" id="2.60.260.20">
    <property type="entry name" value="Urease metallochaperone UreE, N-terminal domain"/>
    <property type="match status" value="2"/>
</dbReference>
<dbReference type="GO" id="GO:0005737">
    <property type="term" value="C:cytoplasm"/>
    <property type="evidence" value="ECO:0007669"/>
    <property type="project" value="TreeGrafter"/>
</dbReference>
<dbReference type="Proteomes" id="UP000248132">
    <property type="component" value="Unassembled WGS sequence"/>
</dbReference>
<evidence type="ECO:0000259" key="3">
    <source>
        <dbReference type="PROSITE" id="PS50076"/>
    </source>
</evidence>
<dbReference type="SUPFAM" id="SSF46565">
    <property type="entry name" value="Chaperone J-domain"/>
    <property type="match status" value="1"/>
</dbReference>
<reference evidence="4 5" key="1">
    <citation type="submission" date="2018-06" db="EMBL/GenBank/DDBJ databases">
        <title>Genomic Encyclopedia of Type Strains, Phase I: the one thousand microbial genomes (KMG-I) project.</title>
        <authorList>
            <person name="Kyrpides N."/>
        </authorList>
    </citation>
    <scope>NUCLEOTIDE SEQUENCE [LARGE SCALE GENOMIC DNA]</scope>
    <source>
        <strain evidence="4 5">DSM 19573</strain>
    </source>
</reference>
<dbReference type="Pfam" id="PF01556">
    <property type="entry name" value="DnaJ_C"/>
    <property type="match status" value="1"/>
</dbReference>
<evidence type="ECO:0000313" key="5">
    <source>
        <dbReference type="Proteomes" id="UP000248132"/>
    </source>
</evidence>
<dbReference type="FunFam" id="2.60.260.20:FF:000013">
    <property type="entry name" value="DnaJ subfamily B member 11"/>
    <property type="match status" value="1"/>
</dbReference>
<dbReference type="InterPro" id="IPR008971">
    <property type="entry name" value="HSP40/DnaJ_pept-bd"/>
</dbReference>
<dbReference type="InterPro" id="IPR002939">
    <property type="entry name" value="DnaJ_C"/>
</dbReference>
<sequence length="311" mass="34862">MQYNDYYSALGLERDAAQEDIKKAYRRLAKKYHPDVNPGNKQAEEKFKQVSEAYEVLGDPEKRKKYDSFGSATNFENGYDFDPSQFGKNVSYEYRAGNTGNHSDFFNMIFGENGFDLNFENIFSNSGVNRSVNYCNNGEDIETEIELTAEDGFRGVEKRINLRSQGGEKSLTFKVPKGVRNGEKIRLHGQGELGSNGGKNGDLYLTVKLKPSARFTIDGSNLSTGLDIMPWDAALGGEMTVETLDGKILVKVPPGVQTGSRIRAAGKGYIDRNGTRGDLYIRVRIVNPVNITREMKELYEKLRKASDKRGR</sequence>
<dbReference type="PANTHER" id="PTHR43096">
    <property type="entry name" value="DNAJ HOMOLOG 1, MITOCHONDRIAL-RELATED"/>
    <property type="match status" value="1"/>
</dbReference>
<keyword evidence="5" id="KW-1185">Reference proteome</keyword>
<dbReference type="CDD" id="cd10747">
    <property type="entry name" value="DnaJ_C"/>
    <property type="match status" value="1"/>
</dbReference>
<dbReference type="CDD" id="cd06257">
    <property type="entry name" value="DnaJ"/>
    <property type="match status" value="1"/>
</dbReference>
<evidence type="ECO:0000313" key="4">
    <source>
        <dbReference type="EMBL" id="PYG90346.1"/>
    </source>
</evidence>
<dbReference type="GO" id="GO:0003677">
    <property type="term" value="F:DNA binding"/>
    <property type="evidence" value="ECO:0007669"/>
    <property type="project" value="UniProtKB-KW"/>
</dbReference>
<name>A0A318XPQ1_9FIRM</name>
<dbReference type="InterPro" id="IPR018253">
    <property type="entry name" value="DnaJ_domain_CS"/>
</dbReference>
<dbReference type="GO" id="GO:0006260">
    <property type="term" value="P:DNA replication"/>
    <property type="evidence" value="ECO:0007669"/>
    <property type="project" value="UniProtKB-KW"/>
</dbReference>
<proteinExistence type="predicted"/>
<gene>
    <name evidence="4" type="ORF">LY28_00227</name>
</gene>
<dbReference type="InterPro" id="IPR036869">
    <property type="entry name" value="J_dom_sf"/>
</dbReference>
<accession>A0A318XPQ1</accession>
<dbReference type="PROSITE" id="PS00636">
    <property type="entry name" value="DNAJ_1"/>
    <property type="match status" value="1"/>
</dbReference>
<dbReference type="PROSITE" id="PS50076">
    <property type="entry name" value="DNAJ_2"/>
    <property type="match status" value="1"/>
</dbReference>
<keyword evidence="1" id="KW-0235">DNA replication</keyword>
<keyword evidence="4" id="KW-0238">DNA-binding</keyword>
<dbReference type="RefSeq" id="WP_110460317.1">
    <property type="nucleotide sequence ID" value="NZ_QKMR01000001.1"/>
</dbReference>
<dbReference type="AlphaFoldDB" id="A0A318XPQ1"/>
<feature type="domain" description="J" evidence="3">
    <location>
        <begin position="5"/>
        <end position="70"/>
    </location>
</feature>
<organism evidence="4 5">
    <name type="scientific">Ruminiclostridium sufflavum DSM 19573</name>
    <dbReference type="NCBI Taxonomy" id="1121337"/>
    <lineage>
        <taxon>Bacteria</taxon>
        <taxon>Bacillati</taxon>
        <taxon>Bacillota</taxon>
        <taxon>Clostridia</taxon>
        <taxon>Eubacteriales</taxon>
        <taxon>Oscillospiraceae</taxon>
        <taxon>Ruminiclostridium</taxon>
    </lineage>
</organism>
<dbReference type="OrthoDB" id="9779889at2"/>
<dbReference type="Gene3D" id="1.10.287.110">
    <property type="entry name" value="DnaJ domain"/>
    <property type="match status" value="1"/>
</dbReference>
<protein>
    <submittedName>
        <fullName evidence="4">Curved DNA-binding protein</fullName>
    </submittedName>
</protein>
<dbReference type="InterPro" id="IPR001623">
    <property type="entry name" value="DnaJ_domain"/>
</dbReference>
<keyword evidence="2" id="KW-0143">Chaperone</keyword>
<dbReference type="PRINTS" id="PR00625">
    <property type="entry name" value="JDOMAIN"/>
</dbReference>